<dbReference type="PRINTS" id="PR01407">
    <property type="entry name" value="BUTYPHLNCDUF"/>
</dbReference>
<evidence type="ECO:0000256" key="2">
    <source>
        <dbReference type="ARBA" id="ARBA00022771"/>
    </source>
</evidence>
<dbReference type="Gene3D" id="3.30.40.10">
    <property type="entry name" value="Zinc/RING finger domain, C3HC4 (zinc finger)"/>
    <property type="match status" value="1"/>
</dbReference>
<dbReference type="InterPro" id="IPR000315">
    <property type="entry name" value="Znf_B-box"/>
</dbReference>
<feature type="coiled-coil region" evidence="5">
    <location>
        <begin position="164"/>
        <end position="221"/>
    </location>
</feature>
<sequence length="494" mass="56401">MASRSSLPVEDLSCPVCYDIFKDPVLLSCSHSFCKACLDLCWKGKENKECPVCQTICPVDPHPNLALKNLCESFLRSQRDPTRQSAGSEALCSLHSEKLKLFCLEDEQPICLVCRDSKTHKHHNCIPVDEAVKIYTEEIWNAQKPLQEKLKIFEDVKQIWDKSAKHIKNQAQQAETQIKEDFEKLRQFLREEEEVKIAALNEEEKQKSQMMKNKVKEISKEISSLLGKTRSIEEELKAEDIIFLQNFKATKERAQCTLPDPQVGPGELIDMTKHLSNLQFRVWEKMQGIIKHTPVILDPNTANAWLSLSDDLTSVRNTDKQQPPNNPERFTYHTVVLASEGFSTGRPSWEIEVGDHPRWSLGVAKESIDRKGEVFASPKSGIWAVMQMSGEYTNGMSETLTLKRRPNRIQVQLDYERGTVSFYDSEDMTLIYTHKDTFTDKLYPYFCIGPAGDAKNPDIQICQSEVSLTVKTSQLIHKPAGHTSYFWSLWGGKV</sequence>
<dbReference type="Pfam" id="PF00643">
    <property type="entry name" value="zf-B_box"/>
    <property type="match status" value="1"/>
</dbReference>
<dbReference type="PROSITE" id="PS50089">
    <property type="entry name" value="ZF_RING_2"/>
    <property type="match status" value="1"/>
</dbReference>
<reference evidence="9" key="4">
    <citation type="submission" date="2025-09" db="UniProtKB">
        <authorList>
            <consortium name="Ensembl"/>
        </authorList>
    </citation>
    <scope>IDENTIFICATION</scope>
</reference>
<dbReference type="InterPro" id="IPR043136">
    <property type="entry name" value="B30.2/SPRY_sf"/>
</dbReference>
<dbReference type="KEGG" id="els:105006203"/>
<feature type="domain" description="RING-type" evidence="6">
    <location>
        <begin position="14"/>
        <end position="54"/>
    </location>
</feature>
<dbReference type="Gene3D" id="2.60.120.920">
    <property type="match status" value="1"/>
</dbReference>
<feature type="domain" description="B box-type" evidence="7">
    <location>
        <begin position="87"/>
        <end position="128"/>
    </location>
</feature>
<dbReference type="RefSeq" id="XP_010862913.2">
    <property type="nucleotide sequence ID" value="XM_010864611.4"/>
</dbReference>
<dbReference type="GeneID" id="105006203"/>
<dbReference type="InterPro" id="IPR013083">
    <property type="entry name" value="Znf_RING/FYVE/PHD"/>
</dbReference>
<dbReference type="Pfam" id="PF13445">
    <property type="entry name" value="zf-RING_UBOX"/>
    <property type="match status" value="1"/>
</dbReference>
<keyword evidence="2 4" id="KW-0863">Zinc-finger</keyword>
<dbReference type="InParanoid" id="A0A3P8YIW6"/>
<reference evidence="9" key="3">
    <citation type="submission" date="2025-08" db="UniProtKB">
        <authorList>
            <consortium name="Ensembl"/>
        </authorList>
    </citation>
    <scope>IDENTIFICATION</scope>
</reference>
<evidence type="ECO:0000256" key="1">
    <source>
        <dbReference type="ARBA" id="ARBA00022723"/>
    </source>
</evidence>
<dbReference type="CDD" id="cd12893">
    <property type="entry name" value="SPRY_PRY_TRIM35"/>
    <property type="match status" value="1"/>
</dbReference>
<dbReference type="Proteomes" id="UP000265140">
    <property type="component" value="Chromosome 2"/>
</dbReference>
<dbReference type="SMART" id="SM00449">
    <property type="entry name" value="SPRY"/>
    <property type="match status" value="1"/>
</dbReference>
<dbReference type="OMA" id="KESQECP"/>
<dbReference type="SUPFAM" id="SSF49899">
    <property type="entry name" value="Concanavalin A-like lectins/glucanases"/>
    <property type="match status" value="1"/>
</dbReference>
<dbReference type="InterPro" id="IPR003877">
    <property type="entry name" value="SPRY_dom"/>
</dbReference>
<dbReference type="Ensembl" id="ENSELUT00000025298.3">
    <property type="protein sequence ID" value="ENSELUP00000016056.3"/>
    <property type="gene ID" value="ENSELUG00000015928.3"/>
</dbReference>
<dbReference type="InterPro" id="IPR050143">
    <property type="entry name" value="TRIM/RBCC"/>
</dbReference>
<keyword evidence="5" id="KW-0175">Coiled coil</keyword>
<keyword evidence="3" id="KW-0862">Zinc</keyword>
<dbReference type="Pfam" id="PF13765">
    <property type="entry name" value="PRY"/>
    <property type="match status" value="1"/>
</dbReference>
<dbReference type="InterPro" id="IPR003879">
    <property type="entry name" value="Butyrophylin_SPRY"/>
</dbReference>
<dbReference type="SMART" id="SM00589">
    <property type="entry name" value="PRY"/>
    <property type="match status" value="1"/>
</dbReference>
<accession>A0A3P8YIW6</accession>
<dbReference type="InterPro" id="IPR013320">
    <property type="entry name" value="ConA-like_dom_sf"/>
</dbReference>
<dbReference type="InterPro" id="IPR001841">
    <property type="entry name" value="Znf_RING"/>
</dbReference>
<dbReference type="PROSITE" id="PS00518">
    <property type="entry name" value="ZF_RING_1"/>
    <property type="match status" value="1"/>
</dbReference>
<dbReference type="SUPFAM" id="SSF57845">
    <property type="entry name" value="B-box zinc-binding domain"/>
    <property type="match status" value="1"/>
</dbReference>
<dbReference type="InterPro" id="IPR006574">
    <property type="entry name" value="PRY"/>
</dbReference>
<dbReference type="SMART" id="SM00184">
    <property type="entry name" value="RING"/>
    <property type="match status" value="1"/>
</dbReference>
<organism evidence="9 10">
    <name type="scientific">Esox lucius</name>
    <name type="common">Northern pike</name>
    <dbReference type="NCBI Taxonomy" id="8010"/>
    <lineage>
        <taxon>Eukaryota</taxon>
        <taxon>Metazoa</taxon>
        <taxon>Chordata</taxon>
        <taxon>Craniata</taxon>
        <taxon>Vertebrata</taxon>
        <taxon>Euteleostomi</taxon>
        <taxon>Actinopterygii</taxon>
        <taxon>Neopterygii</taxon>
        <taxon>Teleostei</taxon>
        <taxon>Protacanthopterygii</taxon>
        <taxon>Esociformes</taxon>
        <taxon>Esocidae</taxon>
        <taxon>Esox</taxon>
    </lineage>
</organism>
<dbReference type="PROSITE" id="PS50119">
    <property type="entry name" value="ZF_BBOX"/>
    <property type="match status" value="1"/>
</dbReference>
<feature type="domain" description="B30.2/SPRY" evidence="8">
    <location>
        <begin position="275"/>
        <end position="468"/>
    </location>
</feature>
<evidence type="ECO:0000259" key="6">
    <source>
        <dbReference type="PROSITE" id="PS50089"/>
    </source>
</evidence>
<dbReference type="Pfam" id="PF00622">
    <property type="entry name" value="SPRY"/>
    <property type="match status" value="1"/>
</dbReference>
<dbReference type="PANTHER" id="PTHR24103">
    <property type="entry name" value="E3 UBIQUITIN-PROTEIN LIGASE TRIM"/>
    <property type="match status" value="1"/>
</dbReference>
<dbReference type="GeneTree" id="ENSGT00970000193390"/>
<evidence type="ECO:0000259" key="7">
    <source>
        <dbReference type="PROSITE" id="PS50119"/>
    </source>
</evidence>
<dbReference type="OrthoDB" id="6105938at2759"/>
<reference evidence="10" key="1">
    <citation type="journal article" date="2014" name="PLoS ONE">
        <title>The genome and linkage map of the northern pike (Esox lucius): conserved synteny revealed between the salmonid sister group and the Neoteleostei.</title>
        <authorList>
            <person name="Rondeau E.B."/>
            <person name="Minkley D.R."/>
            <person name="Leong J.S."/>
            <person name="Messmer A.M."/>
            <person name="Jantzen J.R."/>
            <person name="von Schalburg K.R."/>
            <person name="Lemon C."/>
            <person name="Bird N.H."/>
            <person name="Koop B.F."/>
        </authorList>
    </citation>
    <scope>NUCLEOTIDE SEQUENCE</scope>
</reference>
<dbReference type="InterPro" id="IPR027370">
    <property type="entry name" value="Znf-RING_euk"/>
</dbReference>
<evidence type="ECO:0008006" key="11">
    <source>
        <dbReference type="Google" id="ProtNLM"/>
    </source>
</evidence>
<dbReference type="AlphaFoldDB" id="A0A3P8YIW6"/>
<dbReference type="Pfam" id="PF25600">
    <property type="entry name" value="TRIM_CC"/>
    <property type="match status" value="1"/>
</dbReference>
<proteinExistence type="predicted"/>
<dbReference type="InterPro" id="IPR001870">
    <property type="entry name" value="B30.2/SPRY"/>
</dbReference>
<evidence type="ECO:0000256" key="4">
    <source>
        <dbReference type="PROSITE-ProRule" id="PRU00024"/>
    </source>
</evidence>
<dbReference type="Gene3D" id="3.30.160.60">
    <property type="entry name" value="Classic Zinc Finger"/>
    <property type="match status" value="1"/>
</dbReference>
<dbReference type="Bgee" id="ENSELUG00000015928">
    <property type="expression patterns" value="Expressed in nose and 5 other cell types or tissues"/>
</dbReference>
<keyword evidence="1" id="KW-0479">Metal-binding</keyword>
<keyword evidence="10" id="KW-1185">Reference proteome</keyword>
<dbReference type="GO" id="GO:0008270">
    <property type="term" value="F:zinc ion binding"/>
    <property type="evidence" value="ECO:0007669"/>
    <property type="project" value="UniProtKB-KW"/>
</dbReference>
<dbReference type="InterPro" id="IPR058030">
    <property type="entry name" value="TRIM8/14/16/25/29/45/65_CC"/>
</dbReference>
<dbReference type="InterPro" id="IPR017907">
    <property type="entry name" value="Znf_RING_CS"/>
</dbReference>
<evidence type="ECO:0000313" key="9">
    <source>
        <dbReference type="Ensembl" id="ENSELUP00000016056.3"/>
    </source>
</evidence>
<evidence type="ECO:0000256" key="3">
    <source>
        <dbReference type="ARBA" id="ARBA00022833"/>
    </source>
</evidence>
<reference evidence="9" key="2">
    <citation type="submission" date="2020-02" db="EMBL/GenBank/DDBJ databases">
        <title>Esox lucius (northern pike) genome, fEsoLuc1, primary haplotype.</title>
        <authorList>
            <person name="Myers G."/>
            <person name="Karagic N."/>
            <person name="Meyer A."/>
            <person name="Pippel M."/>
            <person name="Reichard M."/>
            <person name="Winkler S."/>
            <person name="Tracey A."/>
            <person name="Sims Y."/>
            <person name="Howe K."/>
            <person name="Rhie A."/>
            <person name="Formenti G."/>
            <person name="Durbin R."/>
            <person name="Fedrigo O."/>
            <person name="Jarvis E.D."/>
        </authorList>
    </citation>
    <scope>NUCLEOTIDE SEQUENCE [LARGE SCALE GENOMIC DNA]</scope>
</reference>
<dbReference type="FunFam" id="2.60.120.920:FF:000004">
    <property type="entry name" value="Butyrophilin subfamily 1 member A1"/>
    <property type="match status" value="1"/>
</dbReference>
<dbReference type="SUPFAM" id="SSF57850">
    <property type="entry name" value="RING/U-box"/>
    <property type="match status" value="1"/>
</dbReference>
<dbReference type="PROSITE" id="PS50188">
    <property type="entry name" value="B302_SPRY"/>
    <property type="match status" value="1"/>
</dbReference>
<name>A0A3P8YIW6_ESOLU</name>
<protein>
    <recommendedName>
        <fullName evidence="11">Zinc-binding protein A33-like</fullName>
    </recommendedName>
</protein>
<evidence type="ECO:0000256" key="5">
    <source>
        <dbReference type="SAM" id="Coils"/>
    </source>
</evidence>
<evidence type="ECO:0000313" key="10">
    <source>
        <dbReference type="Proteomes" id="UP000265140"/>
    </source>
</evidence>
<evidence type="ECO:0000259" key="8">
    <source>
        <dbReference type="PROSITE" id="PS50188"/>
    </source>
</evidence>
<dbReference type="SMART" id="SM00336">
    <property type="entry name" value="BBOX"/>
    <property type="match status" value="1"/>
</dbReference>